<organism evidence="2 3">
    <name type="scientific">Monosporascus cannonballus</name>
    <dbReference type="NCBI Taxonomy" id="155416"/>
    <lineage>
        <taxon>Eukaryota</taxon>
        <taxon>Fungi</taxon>
        <taxon>Dikarya</taxon>
        <taxon>Ascomycota</taxon>
        <taxon>Pezizomycotina</taxon>
        <taxon>Sordariomycetes</taxon>
        <taxon>Xylariomycetidae</taxon>
        <taxon>Xylariales</taxon>
        <taxon>Xylariales incertae sedis</taxon>
        <taxon>Monosporascus</taxon>
    </lineage>
</organism>
<evidence type="ECO:0000256" key="1">
    <source>
        <dbReference type="SAM" id="MobiDB-lite"/>
    </source>
</evidence>
<accession>A0ABY0H8L2</accession>
<feature type="region of interest" description="Disordered" evidence="1">
    <location>
        <begin position="529"/>
        <end position="568"/>
    </location>
</feature>
<feature type="compositionally biased region" description="Basic and acidic residues" evidence="1">
    <location>
        <begin position="12"/>
        <end position="30"/>
    </location>
</feature>
<dbReference type="Proteomes" id="UP000294003">
    <property type="component" value="Unassembled WGS sequence"/>
</dbReference>
<dbReference type="EMBL" id="QJNS01000098">
    <property type="protein sequence ID" value="RYO87639.1"/>
    <property type="molecule type" value="Genomic_DNA"/>
</dbReference>
<gene>
    <name evidence="2" type="ORF">DL762_004183</name>
</gene>
<evidence type="ECO:0000313" key="3">
    <source>
        <dbReference type="Proteomes" id="UP000294003"/>
    </source>
</evidence>
<sequence length="568" mass="64709">MSRGEQVWRIIRARDRHDPEARSEDEAKRGDFRRKTRSATKREGKEKEIQTSRPAVPAIADIGDAEEQKPWETLVIGDLGEGFSYIEEKDREILQQRYIIKYHEKNSPGRADHHKRLLNELIQERRNMEDDEENYVPAEQRDARKRVVERVETSHWALETCKCEAERVNIRAALEGYASGHIEYSSNFTLIYGGHTVDTCPTDQSFCADRSERIDRYADKYGAGWLWIEPPLAGSGFELLAKKGLCLDRRPLKNYGIGHYATCLDFQVDKRKVMSESKKPYKKTKKAAGVATGHSDTKAWTQFETLLDSGATVPILHEEDLRHFGIAMEWYAAQGVTETRTAASTISLRFYEMYVSICTKDGQSIVGQGNPATWPSEPPILGGFVPVSISTAKLHGRRPLYDDRTRGMLPFDAAYMSSAPTMGKIWLGEDRRDVLGAGRFPRHLRYDAEKVLRPEYPAKLDGVRQGTETPDVVFFAHHLRDSPGTQFIDTDRPGKRGTSEWTIKRAKTQYSEKGDKRALALVTEESAEIKPPEEIPKGATAKWRETKILRESEIRDKNTAKKKKPKHK</sequence>
<protein>
    <recommendedName>
        <fullName evidence="4">Peptidase A2 domain-containing protein</fullName>
    </recommendedName>
</protein>
<proteinExistence type="predicted"/>
<evidence type="ECO:0000313" key="2">
    <source>
        <dbReference type="EMBL" id="RYO87639.1"/>
    </source>
</evidence>
<feature type="compositionally biased region" description="Basic and acidic residues" evidence="1">
    <location>
        <begin position="40"/>
        <end position="50"/>
    </location>
</feature>
<feature type="region of interest" description="Disordered" evidence="1">
    <location>
        <begin position="1"/>
        <end position="54"/>
    </location>
</feature>
<name>A0ABY0H8L2_9PEZI</name>
<feature type="compositionally biased region" description="Basic and acidic residues" evidence="1">
    <location>
        <begin position="529"/>
        <end position="559"/>
    </location>
</feature>
<comment type="caution">
    <text evidence="2">The sequence shown here is derived from an EMBL/GenBank/DDBJ whole genome shotgun (WGS) entry which is preliminary data.</text>
</comment>
<evidence type="ECO:0008006" key="4">
    <source>
        <dbReference type="Google" id="ProtNLM"/>
    </source>
</evidence>
<reference evidence="2 3" key="1">
    <citation type="submission" date="2018-06" db="EMBL/GenBank/DDBJ databases">
        <title>Complete Genomes of Monosporascus.</title>
        <authorList>
            <person name="Robinson A.J."/>
            <person name="Natvig D.O."/>
        </authorList>
    </citation>
    <scope>NUCLEOTIDE SEQUENCE [LARGE SCALE GENOMIC DNA]</scope>
    <source>
        <strain evidence="2 3">CBS 609.92</strain>
    </source>
</reference>
<keyword evidence="3" id="KW-1185">Reference proteome</keyword>